<dbReference type="GO" id="GO:0006364">
    <property type="term" value="P:rRNA processing"/>
    <property type="evidence" value="ECO:0007669"/>
    <property type="project" value="UniProtKB-KW"/>
</dbReference>
<dbReference type="GO" id="GO:0006397">
    <property type="term" value="P:mRNA processing"/>
    <property type="evidence" value="ECO:0007669"/>
    <property type="project" value="UniProtKB-KW"/>
</dbReference>
<evidence type="ECO:0000256" key="6">
    <source>
        <dbReference type="ARBA" id="ARBA00022722"/>
    </source>
</evidence>
<sequence>MSQFKAQIISAHNLSGWAREVDLGSCVYLGKSEDTKEARQRESLLCDVFEAVTGAIYLDGGFENAKKFILRFLNDCKEIEITDYKSRLQEILQLIYKELPEYKIIKEFGPDHNKKFEVAVYIKNKFLGKGAGNSKKEAQHSAAEQAIKNIKTE</sequence>
<dbReference type="PROSITE" id="PS50137">
    <property type="entry name" value="DS_RBD"/>
    <property type="match status" value="1"/>
</dbReference>
<dbReference type="Gene3D" id="3.30.160.20">
    <property type="match status" value="1"/>
</dbReference>
<dbReference type="SUPFAM" id="SSF54768">
    <property type="entry name" value="dsRNA-binding domain-like"/>
    <property type="match status" value="1"/>
</dbReference>
<comment type="similarity">
    <text evidence="1">Belongs to the ribonuclease III family.</text>
</comment>
<dbReference type="Gene3D" id="1.10.1520.10">
    <property type="entry name" value="Ribonuclease III domain"/>
    <property type="match status" value="1"/>
</dbReference>
<keyword evidence="5" id="KW-0819">tRNA processing</keyword>
<keyword evidence="6" id="KW-0540">Nuclease</keyword>
<feature type="region of interest" description="Disordered" evidence="13">
    <location>
        <begin position="131"/>
        <end position="153"/>
    </location>
</feature>
<dbReference type="GO" id="GO:0004525">
    <property type="term" value="F:ribonuclease III activity"/>
    <property type="evidence" value="ECO:0007669"/>
    <property type="project" value="InterPro"/>
</dbReference>
<dbReference type="Pfam" id="PF14622">
    <property type="entry name" value="Ribonucleas_3_3"/>
    <property type="match status" value="1"/>
</dbReference>
<evidence type="ECO:0000256" key="2">
    <source>
        <dbReference type="ARBA" id="ARBA00022490"/>
    </source>
</evidence>
<evidence type="ECO:0000256" key="8">
    <source>
        <dbReference type="ARBA" id="ARBA00022759"/>
    </source>
</evidence>
<dbReference type="InterPro" id="IPR014720">
    <property type="entry name" value="dsRBD_dom"/>
</dbReference>
<dbReference type="PANTHER" id="PTHR11207:SF0">
    <property type="entry name" value="RIBONUCLEASE 3"/>
    <property type="match status" value="1"/>
</dbReference>
<keyword evidence="2" id="KW-0963">Cytoplasm</keyword>
<feature type="domain" description="RNase III" evidence="15">
    <location>
        <begin position="1"/>
        <end position="61"/>
    </location>
</feature>
<keyword evidence="8" id="KW-0255">Endonuclease</keyword>
<keyword evidence="17" id="KW-1185">Reference proteome</keyword>
<feature type="domain" description="DRBM" evidence="14">
    <location>
        <begin position="83"/>
        <end position="152"/>
    </location>
</feature>
<evidence type="ECO:0000259" key="15">
    <source>
        <dbReference type="PROSITE" id="PS50142"/>
    </source>
</evidence>
<name>A0A1E5IGU7_ENDTX</name>
<evidence type="ECO:0000256" key="5">
    <source>
        <dbReference type="ARBA" id="ARBA00022694"/>
    </source>
</evidence>
<dbReference type="CDD" id="cd10845">
    <property type="entry name" value="DSRM_RNAse_III_family"/>
    <property type="match status" value="1"/>
</dbReference>
<keyword evidence="7" id="KW-0479">Metal-binding</keyword>
<dbReference type="GO" id="GO:0003725">
    <property type="term" value="F:double-stranded RNA binding"/>
    <property type="evidence" value="ECO:0007669"/>
    <property type="project" value="TreeGrafter"/>
</dbReference>
<accession>A0A1E5IGU7</accession>
<dbReference type="PROSITE" id="PS50142">
    <property type="entry name" value="RNASE_3_2"/>
    <property type="match status" value="1"/>
</dbReference>
<dbReference type="AlphaFoldDB" id="A0A1E5IGU7"/>
<evidence type="ECO:0000256" key="4">
    <source>
        <dbReference type="ARBA" id="ARBA00022664"/>
    </source>
</evidence>
<gene>
    <name evidence="16" type="ORF">ATZ36_08235</name>
</gene>
<evidence type="ECO:0000256" key="1">
    <source>
        <dbReference type="ARBA" id="ARBA00010183"/>
    </source>
</evidence>
<keyword evidence="4" id="KW-0507">mRNA processing</keyword>
<evidence type="ECO:0000256" key="13">
    <source>
        <dbReference type="SAM" id="MobiDB-lite"/>
    </source>
</evidence>
<comment type="caution">
    <text evidence="16">The sequence shown here is derived from an EMBL/GenBank/DDBJ whole genome shotgun (WGS) entry which is preliminary data.</text>
</comment>
<dbReference type="GO" id="GO:0008033">
    <property type="term" value="P:tRNA processing"/>
    <property type="evidence" value="ECO:0007669"/>
    <property type="project" value="UniProtKB-KW"/>
</dbReference>
<reference evidence="16 17" key="1">
    <citation type="submission" date="2015-11" db="EMBL/GenBank/DDBJ databases">
        <title>Evidence for parallel genomic evolution in an endosymbiosis of termite gut flagellates.</title>
        <authorList>
            <person name="Zheng H."/>
        </authorList>
    </citation>
    <scope>NUCLEOTIDE SEQUENCE [LARGE SCALE GENOMIC DNA]</scope>
    <source>
        <strain evidence="16 17">CET450</strain>
    </source>
</reference>
<evidence type="ECO:0000256" key="10">
    <source>
        <dbReference type="ARBA" id="ARBA00022842"/>
    </source>
</evidence>
<keyword evidence="9" id="KW-0378">Hydrolase</keyword>
<evidence type="ECO:0000313" key="17">
    <source>
        <dbReference type="Proteomes" id="UP000095237"/>
    </source>
</evidence>
<evidence type="ECO:0000256" key="11">
    <source>
        <dbReference type="ARBA" id="ARBA00022884"/>
    </source>
</evidence>
<evidence type="ECO:0000259" key="14">
    <source>
        <dbReference type="PROSITE" id="PS50137"/>
    </source>
</evidence>
<evidence type="ECO:0000256" key="3">
    <source>
        <dbReference type="ARBA" id="ARBA00022552"/>
    </source>
</evidence>
<protein>
    <submittedName>
        <fullName evidence="16">Uncharacterized protein</fullName>
    </submittedName>
</protein>
<proteinExistence type="inferred from homology"/>
<keyword evidence="10" id="KW-0460">Magnesium</keyword>
<dbReference type="InterPro" id="IPR000999">
    <property type="entry name" value="RNase_III_dom"/>
</dbReference>
<dbReference type="InterPro" id="IPR036389">
    <property type="entry name" value="RNase_III_sf"/>
</dbReference>
<organism evidence="16 17">
    <name type="scientific">Endomicrobium trichonymphae</name>
    <dbReference type="NCBI Taxonomy" id="1408204"/>
    <lineage>
        <taxon>Bacteria</taxon>
        <taxon>Pseudomonadati</taxon>
        <taxon>Elusimicrobiota</taxon>
        <taxon>Endomicrobiia</taxon>
        <taxon>Endomicrobiales</taxon>
        <taxon>Endomicrobiaceae</taxon>
        <taxon>Candidatus Endomicrobiellum</taxon>
    </lineage>
</organism>
<evidence type="ECO:0000256" key="12">
    <source>
        <dbReference type="PROSITE-ProRule" id="PRU00266"/>
    </source>
</evidence>
<evidence type="ECO:0000256" key="9">
    <source>
        <dbReference type="ARBA" id="ARBA00022801"/>
    </source>
</evidence>
<dbReference type="Pfam" id="PF00035">
    <property type="entry name" value="dsrm"/>
    <property type="match status" value="1"/>
</dbReference>
<dbReference type="CDD" id="cd00593">
    <property type="entry name" value="RIBOc"/>
    <property type="match status" value="1"/>
</dbReference>
<dbReference type="FunFam" id="3.30.160.20:FF:000003">
    <property type="entry name" value="Ribonuclease 3"/>
    <property type="match status" value="1"/>
</dbReference>
<keyword evidence="11 12" id="KW-0694">RNA-binding</keyword>
<evidence type="ECO:0000313" key="16">
    <source>
        <dbReference type="EMBL" id="OEG69661.1"/>
    </source>
</evidence>
<dbReference type="GO" id="GO:0046872">
    <property type="term" value="F:metal ion binding"/>
    <property type="evidence" value="ECO:0007669"/>
    <property type="project" value="UniProtKB-KW"/>
</dbReference>
<dbReference type="Proteomes" id="UP000095237">
    <property type="component" value="Unassembled WGS sequence"/>
</dbReference>
<keyword evidence="3" id="KW-0698">rRNA processing</keyword>
<dbReference type="SUPFAM" id="SSF69065">
    <property type="entry name" value="RNase III domain-like"/>
    <property type="match status" value="1"/>
</dbReference>
<evidence type="ECO:0000256" key="7">
    <source>
        <dbReference type="ARBA" id="ARBA00022723"/>
    </source>
</evidence>
<dbReference type="GO" id="GO:0010468">
    <property type="term" value="P:regulation of gene expression"/>
    <property type="evidence" value="ECO:0007669"/>
    <property type="project" value="TreeGrafter"/>
</dbReference>
<dbReference type="EMBL" id="LNVX01000611">
    <property type="protein sequence ID" value="OEG69661.1"/>
    <property type="molecule type" value="Genomic_DNA"/>
</dbReference>
<dbReference type="SMART" id="SM00358">
    <property type="entry name" value="DSRM"/>
    <property type="match status" value="1"/>
</dbReference>
<dbReference type="PANTHER" id="PTHR11207">
    <property type="entry name" value="RIBONUCLEASE III"/>
    <property type="match status" value="1"/>
</dbReference>